<name>A0A0B7ANL0_9EUPU</name>
<dbReference type="GO" id="GO:0071008">
    <property type="term" value="C:U2-type post-mRNA release spliceosomal complex"/>
    <property type="evidence" value="ECO:0007669"/>
    <property type="project" value="InterPro"/>
</dbReference>
<dbReference type="EMBL" id="HACG01035347">
    <property type="protein sequence ID" value="CEK82212.1"/>
    <property type="molecule type" value="Transcribed_RNA"/>
</dbReference>
<dbReference type="InterPro" id="IPR012890">
    <property type="entry name" value="GCFC2-like"/>
</dbReference>
<dbReference type="GO" id="GO:0003677">
    <property type="term" value="F:DNA binding"/>
    <property type="evidence" value="ECO:0007669"/>
    <property type="project" value="InterPro"/>
</dbReference>
<evidence type="ECO:0008006" key="5">
    <source>
        <dbReference type="Google" id="ProtNLM"/>
    </source>
</evidence>
<evidence type="ECO:0000313" key="4">
    <source>
        <dbReference type="EMBL" id="CEK82212.1"/>
    </source>
</evidence>
<dbReference type="AlphaFoldDB" id="A0A0B7ANL0"/>
<accession>A0A0B7ANL0</accession>
<feature type="region of interest" description="Disordered" evidence="3">
    <location>
        <begin position="112"/>
        <end position="135"/>
    </location>
</feature>
<dbReference type="PANTHER" id="PTHR12214:SF0">
    <property type="entry name" value="LD29489P"/>
    <property type="match status" value="1"/>
</dbReference>
<evidence type="ECO:0000256" key="3">
    <source>
        <dbReference type="SAM" id="MobiDB-lite"/>
    </source>
</evidence>
<sequence length="334" mass="38255">MVAMVVMSTVMMKILMTERVQRLGEKKKREEDEESKAKDTLQKLREEFRTLNGEDAEMADGSDDDSQKTFKNMLARGEIPDAKTIHFIRKQRQMARESDNFIGLEETDVKSGKSSTARLIRDDDNDKSDEDEEDMRVDFAVDKAALERQQMRDDFLAAEHGSDEDSDQEREWENQQIRKAVSLQIPGIELPSSANSNDSSSVVSFFSTASMVNARSQPGGMYAEELKPFSTISKLQNTSDITIESVRKCLQERLSTMDMVFRSHKNELERIVSDTADAKESIKSCEQKAPDLEGRYRFFQELRGYVQDLVECLNEKVCPFCLFLLAHLSRIYFS</sequence>
<dbReference type="GO" id="GO:0000390">
    <property type="term" value="P:spliceosomal complex disassembly"/>
    <property type="evidence" value="ECO:0007669"/>
    <property type="project" value="InterPro"/>
</dbReference>
<dbReference type="Pfam" id="PF15458">
    <property type="entry name" value="NTR2"/>
    <property type="match status" value="1"/>
</dbReference>
<protein>
    <recommendedName>
        <fullName evidence="5">GCF C-terminal domain-containing protein</fullName>
    </recommendedName>
</protein>
<reference evidence="4" key="1">
    <citation type="submission" date="2014-12" db="EMBL/GenBank/DDBJ databases">
        <title>Insight into the proteome of Arion vulgaris.</title>
        <authorList>
            <person name="Aradska J."/>
            <person name="Bulat T."/>
            <person name="Smidak R."/>
            <person name="Sarate P."/>
            <person name="Gangsoo J."/>
            <person name="Sialana F."/>
            <person name="Bilban M."/>
            <person name="Lubec G."/>
        </authorList>
    </citation>
    <scope>NUCLEOTIDE SEQUENCE</scope>
    <source>
        <tissue evidence="4">Skin</tissue>
    </source>
</reference>
<organism evidence="4">
    <name type="scientific">Arion vulgaris</name>
    <dbReference type="NCBI Taxonomy" id="1028688"/>
    <lineage>
        <taxon>Eukaryota</taxon>
        <taxon>Metazoa</taxon>
        <taxon>Spiralia</taxon>
        <taxon>Lophotrochozoa</taxon>
        <taxon>Mollusca</taxon>
        <taxon>Gastropoda</taxon>
        <taxon>Heterobranchia</taxon>
        <taxon>Euthyneura</taxon>
        <taxon>Panpulmonata</taxon>
        <taxon>Eupulmonata</taxon>
        <taxon>Stylommatophora</taxon>
        <taxon>Helicina</taxon>
        <taxon>Arionoidea</taxon>
        <taxon>Arionidae</taxon>
        <taxon>Arion</taxon>
    </lineage>
</organism>
<dbReference type="InterPro" id="IPR028211">
    <property type="entry name" value="Ntr2"/>
</dbReference>
<evidence type="ECO:0000256" key="1">
    <source>
        <dbReference type="ARBA" id="ARBA00004123"/>
    </source>
</evidence>
<dbReference type="PANTHER" id="PTHR12214">
    <property type="entry name" value="GC-RICH SEQUENCE DNA-BINDING FACTOR"/>
    <property type="match status" value="1"/>
</dbReference>
<feature type="non-terminal residue" evidence="4">
    <location>
        <position position="334"/>
    </location>
</feature>
<gene>
    <name evidence="4" type="primary">ORF130210</name>
</gene>
<keyword evidence="2" id="KW-0539">Nucleus</keyword>
<feature type="compositionally biased region" description="Acidic residues" evidence="3">
    <location>
        <begin position="125"/>
        <end position="135"/>
    </location>
</feature>
<feature type="region of interest" description="Disordered" evidence="3">
    <location>
        <begin position="49"/>
        <end position="68"/>
    </location>
</feature>
<proteinExistence type="predicted"/>
<comment type="subcellular location">
    <subcellularLocation>
        <location evidence="1">Nucleus</location>
    </subcellularLocation>
</comment>
<feature type="compositionally biased region" description="Acidic residues" evidence="3">
    <location>
        <begin position="54"/>
        <end position="64"/>
    </location>
</feature>
<evidence type="ECO:0000256" key="2">
    <source>
        <dbReference type="ARBA" id="ARBA00023242"/>
    </source>
</evidence>